<dbReference type="CDD" id="cd13639">
    <property type="entry name" value="PBP2_OpuAC_like"/>
    <property type="match status" value="1"/>
</dbReference>
<dbReference type="InterPro" id="IPR007210">
    <property type="entry name" value="ABC_Gly_betaine_transp_sub-bd"/>
</dbReference>
<evidence type="ECO:0000313" key="7">
    <source>
        <dbReference type="EMBL" id="QKJ18012.1"/>
    </source>
</evidence>
<organism evidence="7 8">
    <name type="scientific">Microbacterium hominis</name>
    <dbReference type="NCBI Taxonomy" id="162426"/>
    <lineage>
        <taxon>Bacteria</taxon>
        <taxon>Bacillati</taxon>
        <taxon>Actinomycetota</taxon>
        <taxon>Actinomycetes</taxon>
        <taxon>Micrococcales</taxon>
        <taxon>Microbacteriaceae</taxon>
        <taxon>Microbacterium</taxon>
    </lineage>
</organism>
<reference evidence="7 8" key="1">
    <citation type="submission" date="2020-05" db="EMBL/GenBank/DDBJ databases">
        <title>Strain PA2F3 complete genome.</title>
        <authorList>
            <person name="Kim Y.-S."/>
            <person name="Kim S.-J."/>
            <person name="Jung H.-k."/>
            <person name="Kim S.-E."/>
            <person name="Kim K.-H."/>
        </authorList>
    </citation>
    <scope>NUCLEOTIDE SEQUENCE [LARGE SCALE GENOMIC DNA]</scope>
    <source>
        <strain evidence="7 8">PA2F3</strain>
    </source>
</reference>
<dbReference type="EMBL" id="CP054038">
    <property type="protein sequence ID" value="QKJ18012.1"/>
    <property type="molecule type" value="Genomic_DNA"/>
</dbReference>
<dbReference type="Proteomes" id="UP000502498">
    <property type="component" value="Chromosome"/>
</dbReference>
<evidence type="ECO:0000256" key="1">
    <source>
        <dbReference type="ARBA" id="ARBA00004236"/>
    </source>
</evidence>
<dbReference type="PANTHER" id="PTHR47737:SF1">
    <property type="entry name" value="GLYCINE BETAINE_PROLINE BETAINE TRANSPORT SYSTEM PERMEASE PROTEIN PROW"/>
    <property type="match status" value="1"/>
</dbReference>
<evidence type="ECO:0000313" key="8">
    <source>
        <dbReference type="Proteomes" id="UP000502498"/>
    </source>
</evidence>
<evidence type="ECO:0000256" key="4">
    <source>
        <dbReference type="ARBA" id="ARBA00023136"/>
    </source>
</evidence>
<dbReference type="Pfam" id="PF04069">
    <property type="entry name" value="OpuAC"/>
    <property type="match status" value="1"/>
</dbReference>
<evidence type="ECO:0000256" key="2">
    <source>
        <dbReference type="ARBA" id="ARBA00022448"/>
    </source>
</evidence>
<proteinExistence type="predicted"/>
<comment type="subcellular location">
    <subcellularLocation>
        <location evidence="1">Cell membrane</location>
    </subcellularLocation>
</comment>
<keyword evidence="2" id="KW-0813">Transport</keyword>
<name>A0A7D4PZ23_9MICO</name>
<keyword evidence="5" id="KW-0732">Signal</keyword>
<accession>A0A7D4PZ23</accession>
<dbReference type="GO" id="GO:0031460">
    <property type="term" value="P:glycine betaine transport"/>
    <property type="evidence" value="ECO:0007669"/>
    <property type="project" value="TreeGrafter"/>
</dbReference>
<dbReference type="GO" id="GO:0005275">
    <property type="term" value="F:amine transmembrane transporter activity"/>
    <property type="evidence" value="ECO:0007669"/>
    <property type="project" value="TreeGrafter"/>
</dbReference>
<feature type="domain" description="ABC-type glycine betaine transport system substrate-binding" evidence="6">
    <location>
        <begin position="46"/>
        <end position="292"/>
    </location>
</feature>
<keyword evidence="3" id="KW-1003">Cell membrane</keyword>
<protein>
    <submittedName>
        <fullName evidence="7">Glycine betaine ABC transporter substrate-binding protein</fullName>
    </submittedName>
</protein>
<sequence length="303" mass="32539">MMTKRKHLATGAALVGASALVLTGCAGSDTDAADSGSSEGGADRAIELAVFNGWDEGIAASYLWEAILTEQGYDVELTYADVAPVYAGLAEGDFDLVLDTWLPITHADYMEQYGDDLVDLGAWNEEAALTIAVNEDAPIDSLEELAANADAFGDEIVGIEPGSGLMRITGENVVPGYGLEKLNLIESSTPAMLAELQSATDAGENIIVTLWRPHWAYNAFPIKDLEDPQGLLGDAEGIHSVSSTSFGEEFPEVSEWISNFEMPSDLLYSLEDAMFNQYDGDDYGPIVEQWIADNQEYVDGLTS</sequence>
<dbReference type="SUPFAM" id="SSF53850">
    <property type="entry name" value="Periplasmic binding protein-like II"/>
    <property type="match status" value="1"/>
</dbReference>
<dbReference type="RefSeq" id="WP_172988392.1">
    <property type="nucleotide sequence ID" value="NZ_CP054038.1"/>
</dbReference>
<dbReference type="PANTHER" id="PTHR47737">
    <property type="entry name" value="GLYCINE BETAINE/PROLINE BETAINE TRANSPORT SYSTEM PERMEASE PROTEIN PROW"/>
    <property type="match status" value="1"/>
</dbReference>
<keyword evidence="4" id="KW-0472">Membrane</keyword>
<evidence type="ECO:0000256" key="3">
    <source>
        <dbReference type="ARBA" id="ARBA00022475"/>
    </source>
</evidence>
<dbReference type="GO" id="GO:0043190">
    <property type="term" value="C:ATP-binding cassette (ABC) transporter complex"/>
    <property type="evidence" value="ECO:0007669"/>
    <property type="project" value="InterPro"/>
</dbReference>
<dbReference type="Gene3D" id="3.40.190.100">
    <property type="entry name" value="Glycine betaine-binding periplasmic protein, domain 2"/>
    <property type="match status" value="1"/>
</dbReference>
<gene>
    <name evidence="7" type="ORF">HQM25_00305</name>
</gene>
<dbReference type="GO" id="GO:0015871">
    <property type="term" value="P:choline transport"/>
    <property type="evidence" value="ECO:0007669"/>
    <property type="project" value="TreeGrafter"/>
</dbReference>
<dbReference type="Gene3D" id="3.40.190.10">
    <property type="entry name" value="Periplasmic binding protein-like II"/>
    <property type="match status" value="1"/>
</dbReference>
<dbReference type="GO" id="GO:0015226">
    <property type="term" value="F:carnitine transmembrane transporter activity"/>
    <property type="evidence" value="ECO:0007669"/>
    <property type="project" value="TreeGrafter"/>
</dbReference>
<feature type="chain" id="PRO_5038884613" evidence="5">
    <location>
        <begin position="27"/>
        <end position="303"/>
    </location>
</feature>
<feature type="signal peptide" evidence="5">
    <location>
        <begin position="1"/>
        <end position="26"/>
    </location>
</feature>
<evidence type="ECO:0000259" key="6">
    <source>
        <dbReference type="Pfam" id="PF04069"/>
    </source>
</evidence>
<dbReference type="PROSITE" id="PS51257">
    <property type="entry name" value="PROKAR_LIPOPROTEIN"/>
    <property type="match status" value="1"/>
</dbReference>
<dbReference type="AlphaFoldDB" id="A0A7D4PZ23"/>
<evidence type="ECO:0000256" key="5">
    <source>
        <dbReference type="SAM" id="SignalP"/>
    </source>
</evidence>